<evidence type="ECO:0008006" key="5">
    <source>
        <dbReference type="Google" id="ProtNLM"/>
    </source>
</evidence>
<proteinExistence type="predicted"/>
<reference evidence="3 4" key="1">
    <citation type="submission" date="2016-10" db="EMBL/GenBank/DDBJ databases">
        <authorList>
            <person name="de Groot N.N."/>
        </authorList>
    </citation>
    <scope>NUCLEOTIDE SEQUENCE [LARGE SCALE GENOMIC DNA]</scope>
    <source>
        <strain evidence="3 4">CGMCC 4.6533</strain>
    </source>
</reference>
<keyword evidence="2" id="KW-0812">Transmembrane</keyword>
<protein>
    <recommendedName>
        <fullName evidence="5">DUF4149 domain-containing protein</fullName>
    </recommendedName>
</protein>
<dbReference type="EMBL" id="FNDJ01000016">
    <property type="protein sequence ID" value="SDK51027.1"/>
    <property type="molecule type" value="Genomic_DNA"/>
</dbReference>
<evidence type="ECO:0000313" key="3">
    <source>
        <dbReference type="EMBL" id="SDK51027.1"/>
    </source>
</evidence>
<dbReference type="OrthoDB" id="4476959at2"/>
<dbReference type="AlphaFoldDB" id="A0A1G9CH97"/>
<feature type="transmembrane region" description="Helical" evidence="2">
    <location>
        <begin position="67"/>
        <end position="86"/>
    </location>
</feature>
<evidence type="ECO:0000256" key="1">
    <source>
        <dbReference type="SAM" id="MobiDB-lite"/>
    </source>
</evidence>
<keyword evidence="2" id="KW-1133">Transmembrane helix</keyword>
<organism evidence="3 4">
    <name type="scientific">Nonomuraea jiangxiensis</name>
    <dbReference type="NCBI Taxonomy" id="633440"/>
    <lineage>
        <taxon>Bacteria</taxon>
        <taxon>Bacillati</taxon>
        <taxon>Actinomycetota</taxon>
        <taxon>Actinomycetes</taxon>
        <taxon>Streptosporangiales</taxon>
        <taxon>Streptosporangiaceae</taxon>
        <taxon>Nonomuraea</taxon>
    </lineage>
</organism>
<accession>A0A1G9CH97</accession>
<gene>
    <name evidence="3" type="ORF">SAMN05421869_116171</name>
</gene>
<feature type="compositionally biased region" description="Low complexity" evidence="1">
    <location>
        <begin position="1"/>
        <end position="16"/>
    </location>
</feature>
<evidence type="ECO:0000256" key="2">
    <source>
        <dbReference type="SAM" id="Phobius"/>
    </source>
</evidence>
<keyword evidence="2" id="KW-0472">Membrane</keyword>
<feature type="transmembrane region" description="Helical" evidence="2">
    <location>
        <begin position="98"/>
        <end position="120"/>
    </location>
</feature>
<dbReference type="RefSeq" id="WP_090940276.1">
    <property type="nucleotide sequence ID" value="NZ_FNDJ01000016.1"/>
</dbReference>
<evidence type="ECO:0000313" key="4">
    <source>
        <dbReference type="Proteomes" id="UP000199202"/>
    </source>
</evidence>
<name>A0A1G9CH97_9ACTN</name>
<keyword evidence="4" id="KW-1185">Reference proteome</keyword>
<feature type="region of interest" description="Disordered" evidence="1">
    <location>
        <begin position="1"/>
        <end position="25"/>
    </location>
</feature>
<dbReference type="STRING" id="633440.SAMN05421869_116171"/>
<sequence length="169" mass="17371">MSTSTSTATDTAKITAPRTGTRPPNDIPPVVSAAAMLWFVAVGLGVTETALVVTQELTAGTSTLAELLPQVGLRLAVFAGAVFLTLRLRHGKNWARWTLAGTLGVFGTLSLVVGPIQWLLDGGSIAAAVAGADAMGLAFAASRILHVLAVLGAMALMFQPRANACFRSA</sequence>
<dbReference type="Proteomes" id="UP000199202">
    <property type="component" value="Unassembled WGS sequence"/>
</dbReference>
<feature type="transmembrane region" description="Helical" evidence="2">
    <location>
        <begin position="140"/>
        <end position="158"/>
    </location>
</feature>
<feature type="transmembrane region" description="Helical" evidence="2">
    <location>
        <begin position="27"/>
        <end position="47"/>
    </location>
</feature>